<dbReference type="OrthoDB" id="5507811at2759"/>
<reference evidence="2 3" key="1">
    <citation type="journal article" date="2013" name="PLoS Genet.">
        <title>The genome and development-dependent transcriptomes of Pyronema confluens: a window into fungal evolution.</title>
        <authorList>
            <person name="Traeger S."/>
            <person name="Altegoer F."/>
            <person name="Freitag M."/>
            <person name="Gabaldon T."/>
            <person name="Kempken F."/>
            <person name="Kumar A."/>
            <person name="Marcet-Houben M."/>
            <person name="Poggeler S."/>
            <person name="Stajich J.E."/>
            <person name="Nowrousian M."/>
        </authorList>
    </citation>
    <scope>NUCLEOTIDE SEQUENCE [LARGE SCALE GENOMIC DNA]</scope>
    <source>
        <strain evidence="3">CBS 100304</strain>
        <tissue evidence="2">Vegetative mycelium</tissue>
    </source>
</reference>
<accession>U4L5F2</accession>
<evidence type="ECO:0000313" key="2">
    <source>
        <dbReference type="EMBL" id="CCX05280.1"/>
    </source>
</evidence>
<proteinExistence type="predicted"/>
<name>U4L5F2_PYROM</name>
<keyword evidence="3" id="KW-1185">Reference proteome</keyword>
<evidence type="ECO:0000313" key="3">
    <source>
        <dbReference type="Proteomes" id="UP000018144"/>
    </source>
</evidence>
<dbReference type="Proteomes" id="UP000018144">
    <property type="component" value="Unassembled WGS sequence"/>
</dbReference>
<protein>
    <submittedName>
        <fullName evidence="2">Uncharacterized protein</fullName>
    </submittedName>
</protein>
<dbReference type="AlphaFoldDB" id="U4L5F2"/>
<organism evidence="2 3">
    <name type="scientific">Pyronema omphalodes (strain CBS 100304)</name>
    <name type="common">Pyronema confluens</name>
    <dbReference type="NCBI Taxonomy" id="1076935"/>
    <lineage>
        <taxon>Eukaryota</taxon>
        <taxon>Fungi</taxon>
        <taxon>Dikarya</taxon>
        <taxon>Ascomycota</taxon>
        <taxon>Pezizomycotina</taxon>
        <taxon>Pezizomycetes</taxon>
        <taxon>Pezizales</taxon>
        <taxon>Pyronemataceae</taxon>
        <taxon>Pyronema</taxon>
    </lineage>
</organism>
<evidence type="ECO:0000256" key="1">
    <source>
        <dbReference type="SAM" id="MobiDB-lite"/>
    </source>
</evidence>
<feature type="region of interest" description="Disordered" evidence="1">
    <location>
        <begin position="201"/>
        <end position="225"/>
    </location>
</feature>
<sequence length="470" mass="52038">MTGQTTYANVVRDAATKTVPNVGVVGSSKPFSTRFVRRIKSSDALPRIPRPVSPRMIAPATRGISWAKAVCATDLQSIPESVDDFEILEKDSAPTIVEDFAPVDISMIAADEASDEVKSNPPPLVSPYEQLRATKQDVYKRGLQDNLTIYIEDASLENEKIKITVSLEHEMSLHEPQSRDIATPADDFVSSVDGTYRISGPLEPEGMSVEPADGSENLKEPDPGSNLSASIILAEDVAEDDNPLTREEHMVLYADLLSDSTPDDPKVLTNGRSDITANIDLSSSAPYFSLLRMMGSFINRAVQQVTTLEARHAILLSYAEIIGNQGRSNHDNGFGSPSTRYQRDAQGNVYIEDSNSSSGWTKVIDLGERIIKIDAERNAAYENANNKKFADEYDSMLATKMQYWSHVDIQNIEGIKEWLASRAYTLELEAMRVRIEIRDKSEGMKDIFGFVGTERKKIMAGLNQEVKMFE</sequence>
<dbReference type="EMBL" id="HF935243">
    <property type="protein sequence ID" value="CCX05280.1"/>
    <property type="molecule type" value="Genomic_DNA"/>
</dbReference>
<gene>
    <name evidence="2" type="ORF">PCON_04867</name>
</gene>